<evidence type="ECO:0000256" key="2">
    <source>
        <dbReference type="ARBA" id="ARBA00022692"/>
    </source>
</evidence>
<dbReference type="RefSeq" id="XP_020436153.1">
    <property type="nucleotide sequence ID" value="XM_020574081.1"/>
</dbReference>
<sequence>MNISLPITTTYTGLLSFRKICSSGSTWRCYVSAKKDGIAFDSRKYSKLLAAIRSHGNFIEYVPLQLMLAGLLEIQGFNSKYLQFILAIFTIGRISHAIGLSKHNHLGPGRPSDEVFRKEHLLLFWHLDSSETCLYCSPQS</sequence>
<dbReference type="GO" id="GO:0016020">
    <property type="term" value="C:membrane"/>
    <property type="evidence" value="ECO:0007669"/>
    <property type="project" value="UniProtKB-SubCell"/>
</dbReference>
<keyword evidence="3" id="KW-1133">Transmembrane helix</keyword>
<dbReference type="AlphaFoldDB" id="D3B3Y8"/>
<organism evidence="5 6">
    <name type="scientific">Heterostelium pallidum (strain ATCC 26659 / Pp 5 / PN500)</name>
    <name type="common">Cellular slime mold</name>
    <name type="synonym">Polysphondylium pallidum</name>
    <dbReference type="NCBI Taxonomy" id="670386"/>
    <lineage>
        <taxon>Eukaryota</taxon>
        <taxon>Amoebozoa</taxon>
        <taxon>Evosea</taxon>
        <taxon>Eumycetozoa</taxon>
        <taxon>Dictyostelia</taxon>
        <taxon>Acytosteliales</taxon>
        <taxon>Acytosteliaceae</taxon>
        <taxon>Heterostelium</taxon>
    </lineage>
</organism>
<dbReference type="InParanoid" id="D3B3Y8"/>
<evidence type="ECO:0000313" key="5">
    <source>
        <dbReference type="EMBL" id="EFA84036.1"/>
    </source>
</evidence>
<keyword evidence="2" id="KW-0812">Transmembrane</keyword>
<protein>
    <submittedName>
        <fullName evidence="5">Uncharacterized protein</fullName>
    </submittedName>
</protein>
<comment type="subcellular location">
    <subcellularLocation>
        <location evidence="1">Membrane</location>
    </subcellularLocation>
</comment>
<dbReference type="Pfam" id="PF01124">
    <property type="entry name" value="MAPEG"/>
    <property type="match status" value="1"/>
</dbReference>
<evidence type="ECO:0000256" key="4">
    <source>
        <dbReference type="ARBA" id="ARBA00023136"/>
    </source>
</evidence>
<dbReference type="PANTHER" id="PTHR35814">
    <property type="match status" value="1"/>
</dbReference>
<proteinExistence type="predicted"/>
<keyword evidence="6" id="KW-1185">Reference proteome</keyword>
<evidence type="ECO:0000256" key="3">
    <source>
        <dbReference type="ARBA" id="ARBA00022989"/>
    </source>
</evidence>
<dbReference type="EMBL" id="ADBJ01000010">
    <property type="protein sequence ID" value="EFA84036.1"/>
    <property type="molecule type" value="Genomic_DNA"/>
</dbReference>
<dbReference type="PANTHER" id="PTHR35814:SF1">
    <property type="entry name" value="GLUTATHIONE S-TRANSFERASE-RELATED"/>
    <property type="match status" value="1"/>
</dbReference>
<gene>
    <name evidence="5" type="ORF">PPL_03109</name>
</gene>
<keyword evidence="4" id="KW-0472">Membrane</keyword>
<dbReference type="Gene3D" id="1.20.120.550">
    <property type="entry name" value="Membrane associated eicosanoid/glutathione metabolism-like domain"/>
    <property type="match status" value="1"/>
</dbReference>
<evidence type="ECO:0000256" key="1">
    <source>
        <dbReference type="ARBA" id="ARBA00004370"/>
    </source>
</evidence>
<evidence type="ECO:0000313" key="6">
    <source>
        <dbReference type="Proteomes" id="UP000001396"/>
    </source>
</evidence>
<name>D3B3Y8_HETP5</name>
<comment type="caution">
    <text evidence="5">The sequence shown here is derived from an EMBL/GenBank/DDBJ whole genome shotgun (WGS) entry which is preliminary data.</text>
</comment>
<reference evidence="5 6" key="1">
    <citation type="journal article" date="2011" name="Genome Res.">
        <title>Phylogeny-wide analysis of social amoeba genomes highlights ancient origins for complex intercellular communication.</title>
        <authorList>
            <person name="Heidel A.J."/>
            <person name="Lawal H.M."/>
            <person name="Felder M."/>
            <person name="Schilde C."/>
            <person name="Helps N.R."/>
            <person name="Tunggal B."/>
            <person name="Rivero F."/>
            <person name="John U."/>
            <person name="Schleicher M."/>
            <person name="Eichinger L."/>
            <person name="Platzer M."/>
            <person name="Noegel A.A."/>
            <person name="Schaap P."/>
            <person name="Gloeckner G."/>
        </authorList>
    </citation>
    <scope>NUCLEOTIDE SEQUENCE [LARGE SCALE GENOMIC DNA]</scope>
    <source>
        <strain evidence="6">ATCC 26659 / Pp 5 / PN500</strain>
    </source>
</reference>
<dbReference type="InterPro" id="IPR023352">
    <property type="entry name" value="MAPEG-like_dom_sf"/>
</dbReference>
<dbReference type="GeneID" id="31358632"/>
<accession>D3B3Y8</accession>
<dbReference type="SUPFAM" id="SSF161084">
    <property type="entry name" value="MAPEG domain-like"/>
    <property type="match status" value="1"/>
</dbReference>
<dbReference type="InterPro" id="IPR001129">
    <property type="entry name" value="Membr-assoc_MAPEG"/>
</dbReference>
<dbReference type="Proteomes" id="UP000001396">
    <property type="component" value="Unassembled WGS sequence"/>
</dbReference>